<dbReference type="Proteomes" id="UP000094236">
    <property type="component" value="Unassembled WGS sequence"/>
</dbReference>
<dbReference type="OrthoDB" id="1914839at2759"/>
<dbReference type="Gene3D" id="1.25.40.10">
    <property type="entry name" value="Tetratricopeptide repeat domain"/>
    <property type="match status" value="1"/>
</dbReference>
<dbReference type="EMBL" id="KV454011">
    <property type="protein sequence ID" value="ODV98019.1"/>
    <property type="molecule type" value="Genomic_DNA"/>
</dbReference>
<sequence>MTSASELETLLLTSRALLSSHQPELALATLKPHADSYSLSVPFLQQYGETLLENSELEEAYDVLAQACEYDPQAAVGVEKFLYLGQIIGGRDGLNFLNVGLNKLLLDLETNSVNDALAEKKSLIKKLNQGIFAEIEIWMTDLCMEEEAEQQCNDLINKSLEFDNENPEAWSTLASIRISQQRNDDAITAVNSAWELFLQKKTALESASNNATGGEEEEEASAEYFELIQALLTLAKYAIELEMFEISLQIVANVQDINEKCLESYYLEGFVNYLIAKRIQNNIQSDSDVKIGEIYMDLPPLDLNRENDEESKTYIDDARLALSSGYKLLQIDSDEEEIDPEIKEMIQVLLKEVGGFTRKTRNENNVNEENWEEEIEMDD</sequence>
<accession>A0A1E4U1Z7</accession>
<dbReference type="STRING" id="669874.A0A1E4U1Z7"/>
<dbReference type="SUPFAM" id="SSF48452">
    <property type="entry name" value="TPR-like"/>
    <property type="match status" value="1"/>
</dbReference>
<dbReference type="InterPro" id="IPR011990">
    <property type="entry name" value="TPR-like_helical_dom_sf"/>
</dbReference>
<organism evidence="1 2">
    <name type="scientific">Pachysolen tannophilus NRRL Y-2460</name>
    <dbReference type="NCBI Taxonomy" id="669874"/>
    <lineage>
        <taxon>Eukaryota</taxon>
        <taxon>Fungi</taxon>
        <taxon>Dikarya</taxon>
        <taxon>Ascomycota</taxon>
        <taxon>Saccharomycotina</taxon>
        <taxon>Pichiomycetes</taxon>
        <taxon>Pachysolenaceae</taxon>
        <taxon>Pachysolen</taxon>
    </lineage>
</organism>
<keyword evidence="2" id="KW-1185">Reference proteome</keyword>
<evidence type="ECO:0000313" key="1">
    <source>
        <dbReference type="EMBL" id="ODV98019.1"/>
    </source>
</evidence>
<protein>
    <recommendedName>
        <fullName evidence="3">Assembly chaperone of RPL4</fullName>
    </recommendedName>
</protein>
<name>A0A1E4U1Z7_PACTA</name>
<gene>
    <name evidence="1" type="ORF">PACTADRAFT_47840</name>
</gene>
<dbReference type="AlphaFoldDB" id="A0A1E4U1Z7"/>
<dbReference type="CDD" id="cd24142">
    <property type="entry name" value="ACL4-like"/>
    <property type="match status" value="1"/>
</dbReference>
<proteinExistence type="predicted"/>
<reference evidence="2" key="1">
    <citation type="submission" date="2016-05" db="EMBL/GenBank/DDBJ databases">
        <title>Comparative genomics of biotechnologically important yeasts.</title>
        <authorList>
            <consortium name="DOE Joint Genome Institute"/>
            <person name="Riley R."/>
            <person name="Haridas S."/>
            <person name="Wolfe K.H."/>
            <person name="Lopes M.R."/>
            <person name="Hittinger C.T."/>
            <person name="Goker M."/>
            <person name="Salamov A."/>
            <person name="Wisecaver J."/>
            <person name="Long T.M."/>
            <person name="Aerts A.L."/>
            <person name="Barry K."/>
            <person name="Choi C."/>
            <person name="Clum A."/>
            <person name="Coughlan A.Y."/>
            <person name="Deshpande S."/>
            <person name="Douglass A.P."/>
            <person name="Hanson S.J."/>
            <person name="Klenk H.-P."/>
            <person name="Labutti K."/>
            <person name="Lapidus A."/>
            <person name="Lindquist E."/>
            <person name="Lipzen A."/>
            <person name="Meier-Kolthoff J.P."/>
            <person name="Ohm R.A."/>
            <person name="Otillar R.P."/>
            <person name="Pangilinan J."/>
            <person name="Peng Y."/>
            <person name="Rokas A."/>
            <person name="Rosa C.A."/>
            <person name="Scheuner C."/>
            <person name="Sibirny A.A."/>
            <person name="Slot J.C."/>
            <person name="Stielow J.B."/>
            <person name="Sun H."/>
            <person name="Kurtzman C.P."/>
            <person name="Blackwell M."/>
            <person name="Grigoriev I.V."/>
            <person name="Jeffries T.W."/>
        </authorList>
    </citation>
    <scope>NUCLEOTIDE SEQUENCE [LARGE SCALE GENOMIC DNA]</scope>
    <source>
        <strain evidence="2">NRRL Y-2460</strain>
    </source>
</reference>
<evidence type="ECO:0008006" key="3">
    <source>
        <dbReference type="Google" id="ProtNLM"/>
    </source>
</evidence>
<evidence type="ECO:0000313" key="2">
    <source>
        <dbReference type="Proteomes" id="UP000094236"/>
    </source>
</evidence>